<sequence>MARNFTVTVTKKQQRKPGVKKRGKKREQQQQQQQQLHLGLRARVMAAVFTIVRRKVKGPASAAHALIRRQLISRLSLHPERYLEGDLAALSDTKRQLVEDGLLVQPTSCSYSVSEEAQNELNSTIGDYEDTTSDDEMAVKTFLDKRKAANQAKSLAPASSTPAPPRSESDPHHPPSPANLNEQDTWALGPAHGTRHKQLAFSLAPQSQSHQLEVEVGAMTREGELGVKTFDEQEEVVVTGSSVQHPQKEPMTLRPRAQQNATSTTSNTSDNDCSPDLDSPSFLLHRIDILTESNKDLLQLLEEHKQRGDTLDAENDRISTEKRVLSKGFLQLGALYNSTRLQLEALKSVNDHGGLRGAGTKVDEVAPGFEVDHRVSTERGGGATTGDGAAQVSFLNVKAAPTGSDWNLSSYYGSEMREQTTIPDSQRVTPALLDDELPFAANVPSQPSRTDSPNSNKAVRGFTPSFPELAVDTPPNPQPLPPNDSSALLPSPAATNDDVVDTQQYQDAVAEILSIGRNAYTTSSLDVSSPSSKLGAHSSRKSGKEEQKGVPSGGEEASKTFSALQSVPDSLKSVATLESKLCELYAVLALAAEAKESIDFHKISLSGQDNLLLLLEKIKTRLQTLEGIDELRSSEVQSLREAFAEEVATRSSMAMELDGKSRECHQLRVKIEALEKQRGRAFDLSKQLGAALAQ</sequence>
<feature type="compositionally biased region" description="Low complexity" evidence="2">
    <location>
        <begin position="523"/>
        <end position="532"/>
    </location>
</feature>
<dbReference type="AlphaFoldDB" id="A0A1Y2G5B4"/>
<dbReference type="EMBL" id="MCGR01000001">
    <property type="protein sequence ID" value="ORY92547.1"/>
    <property type="molecule type" value="Genomic_DNA"/>
</dbReference>
<accession>A0A1Y2G5B4</accession>
<feature type="region of interest" description="Disordered" evidence="2">
    <location>
        <begin position="238"/>
        <end position="277"/>
    </location>
</feature>
<feature type="coiled-coil region" evidence="1">
    <location>
        <begin position="287"/>
        <end position="314"/>
    </location>
</feature>
<name>A0A1Y2G5B4_9BASI</name>
<organism evidence="3 4">
    <name type="scientific">Leucosporidium creatinivorum</name>
    <dbReference type="NCBI Taxonomy" id="106004"/>
    <lineage>
        <taxon>Eukaryota</taxon>
        <taxon>Fungi</taxon>
        <taxon>Dikarya</taxon>
        <taxon>Basidiomycota</taxon>
        <taxon>Pucciniomycotina</taxon>
        <taxon>Microbotryomycetes</taxon>
        <taxon>Leucosporidiales</taxon>
        <taxon>Leucosporidium</taxon>
    </lineage>
</organism>
<feature type="compositionally biased region" description="Basic residues" evidence="2">
    <location>
        <begin position="12"/>
        <end position="25"/>
    </location>
</feature>
<dbReference type="Proteomes" id="UP000193467">
    <property type="component" value="Unassembled WGS sequence"/>
</dbReference>
<feature type="compositionally biased region" description="Low complexity" evidence="2">
    <location>
        <begin position="152"/>
        <end position="161"/>
    </location>
</feature>
<protein>
    <submittedName>
        <fullName evidence="3">Uncharacterized protein</fullName>
    </submittedName>
</protein>
<evidence type="ECO:0000256" key="1">
    <source>
        <dbReference type="SAM" id="Coils"/>
    </source>
</evidence>
<keyword evidence="1" id="KW-0175">Coiled coil</keyword>
<feature type="compositionally biased region" description="Low complexity" evidence="2">
    <location>
        <begin position="257"/>
        <end position="272"/>
    </location>
</feature>
<gene>
    <name evidence="3" type="ORF">BCR35DRAFT_327672</name>
</gene>
<comment type="caution">
    <text evidence="3">The sequence shown here is derived from an EMBL/GenBank/DDBJ whole genome shotgun (WGS) entry which is preliminary data.</text>
</comment>
<reference evidence="3 4" key="1">
    <citation type="submission" date="2016-07" db="EMBL/GenBank/DDBJ databases">
        <title>Pervasive Adenine N6-methylation of Active Genes in Fungi.</title>
        <authorList>
            <consortium name="DOE Joint Genome Institute"/>
            <person name="Mondo S.J."/>
            <person name="Dannebaum R.O."/>
            <person name="Kuo R.C."/>
            <person name="Labutti K."/>
            <person name="Haridas S."/>
            <person name="Kuo A."/>
            <person name="Salamov A."/>
            <person name="Ahrendt S.R."/>
            <person name="Lipzen A."/>
            <person name="Sullivan W."/>
            <person name="Andreopoulos W.B."/>
            <person name="Clum A."/>
            <person name="Lindquist E."/>
            <person name="Daum C."/>
            <person name="Ramamoorthy G.K."/>
            <person name="Gryganskyi A."/>
            <person name="Culley D."/>
            <person name="Magnuson J.K."/>
            <person name="James T.Y."/>
            <person name="O'Malley M.A."/>
            <person name="Stajich J.E."/>
            <person name="Spatafora J.W."/>
            <person name="Visel A."/>
            <person name="Grigoriev I.V."/>
        </authorList>
    </citation>
    <scope>NUCLEOTIDE SEQUENCE [LARGE SCALE GENOMIC DNA]</scope>
    <source>
        <strain evidence="3 4">62-1032</strain>
    </source>
</reference>
<feature type="region of interest" description="Disordered" evidence="2">
    <location>
        <begin position="523"/>
        <end position="561"/>
    </location>
</feature>
<feature type="region of interest" description="Disordered" evidence="2">
    <location>
        <begin position="1"/>
        <end position="36"/>
    </location>
</feature>
<feature type="compositionally biased region" description="Polar residues" evidence="2">
    <location>
        <begin position="443"/>
        <end position="457"/>
    </location>
</feature>
<feature type="region of interest" description="Disordered" evidence="2">
    <location>
        <begin position="148"/>
        <end position="188"/>
    </location>
</feature>
<evidence type="ECO:0000313" key="4">
    <source>
        <dbReference type="Proteomes" id="UP000193467"/>
    </source>
</evidence>
<feature type="compositionally biased region" description="Polar residues" evidence="2">
    <location>
        <begin position="1"/>
        <end position="10"/>
    </location>
</feature>
<feature type="region of interest" description="Disordered" evidence="2">
    <location>
        <begin position="441"/>
        <end position="495"/>
    </location>
</feature>
<evidence type="ECO:0000256" key="2">
    <source>
        <dbReference type="SAM" id="MobiDB-lite"/>
    </source>
</evidence>
<evidence type="ECO:0000313" key="3">
    <source>
        <dbReference type="EMBL" id="ORY92547.1"/>
    </source>
</evidence>
<keyword evidence="4" id="KW-1185">Reference proteome</keyword>
<proteinExistence type="predicted"/>
<dbReference type="InParanoid" id="A0A1Y2G5B4"/>